<protein>
    <recommendedName>
        <fullName evidence="4">Lipoprotein</fullName>
    </recommendedName>
</protein>
<evidence type="ECO:0008006" key="4">
    <source>
        <dbReference type="Google" id="ProtNLM"/>
    </source>
</evidence>
<dbReference type="Proteomes" id="UP000634579">
    <property type="component" value="Unassembled WGS sequence"/>
</dbReference>
<keyword evidence="3" id="KW-1185">Reference proteome</keyword>
<evidence type="ECO:0000256" key="1">
    <source>
        <dbReference type="SAM" id="SignalP"/>
    </source>
</evidence>
<evidence type="ECO:0000313" key="2">
    <source>
        <dbReference type="EMBL" id="MBF4631066.1"/>
    </source>
</evidence>
<feature type="signal peptide" evidence="1">
    <location>
        <begin position="1"/>
        <end position="25"/>
    </location>
</feature>
<proteinExistence type="predicted"/>
<reference evidence="2 3" key="1">
    <citation type="submission" date="2020-10" db="EMBL/GenBank/DDBJ databases">
        <title>Draft genome sequences of plant-associated actinobacteria.</title>
        <authorList>
            <person name="Tarlachkov S.V."/>
            <person name="Starodumova I.P."/>
            <person name="Dorofeeva L.V."/>
            <person name="Prisyazhnaya N.V."/>
            <person name="Roubtsova T.V."/>
            <person name="Chizhov V.N."/>
            <person name="Nadler S.A."/>
            <person name="Subbotin S.A."/>
            <person name="Evtushenko L.I."/>
        </authorList>
    </citation>
    <scope>NUCLEOTIDE SEQUENCE [LARGE SCALE GENOMIC DNA]</scope>
    <source>
        <strain evidence="2 3">VKM Ac-2886</strain>
    </source>
</reference>
<comment type="caution">
    <text evidence="2">The sequence shown here is derived from an EMBL/GenBank/DDBJ whole genome shotgun (WGS) entry which is preliminary data.</text>
</comment>
<organism evidence="2 3">
    <name type="scientific">Clavibacter phaseoli</name>
    <dbReference type="NCBI Taxonomy" id="1734031"/>
    <lineage>
        <taxon>Bacteria</taxon>
        <taxon>Bacillati</taxon>
        <taxon>Actinomycetota</taxon>
        <taxon>Actinomycetes</taxon>
        <taxon>Micrococcales</taxon>
        <taxon>Microbacteriaceae</taxon>
        <taxon>Clavibacter</taxon>
    </lineage>
</organism>
<evidence type="ECO:0000313" key="3">
    <source>
        <dbReference type="Proteomes" id="UP000634579"/>
    </source>
</evidence>
<name>A0A8I0VB49_9MICO</name>
<dbReference type="EMBL" id="JADKRP010000001">
    <property type="protein sequence ID" value="MBF4631066.1"/>
    <property type="molecule type" value="Genomic_DNA"/>
</dbReference>
<dbReference type="AlphaFoldDB" id="A0A8I0VB49"/>
<sequence length="196" mass="19676">MSAPRMPVAWAGLCAAAVLTLSGCAAPGEGAAGLAAEDPPVVLPTADAAPTPTPTSDDTAVGGYAECDDASPAALAAVNASIATHDGPFPGLQLDGLETRWDDEQQVWTLAGTIGPVGDDPEVEPASDDRVALWATDQDPTREDFAGTLWSAVNGADMVSDAPQLGSFPQLTMDGPGPAGMWCSDLYPPEAGGTGG</sequence>
<dbReference type="RefSeq" id="WP_194674948.1">
    <property type="nucleotide sequence ID" value="NZ_JADKRP010000001.1"/>
</dbReference>
<gene>
    <name evidence="2" type="ORF">ITJ42_07550</name>
</gene>
<keyword evidence="1" id="KW-0732">Signal</keyword>
<dbReference type="PROSITE" id="PS51257">
    <property type="entry name" value="PROKAR_LIPOPROTEIN"/>
    <property type="match status" value="1"/>
</dbReference>
<feature type="chain" id="PRO_5039049646" description="Lipoprotein" evidence="1">
    <location>
        <begin position="26"/>
        <end position="196"/>
    </location>
</feature>
<accession>A0A8I0VB49</accession>